<dbReference type="SUPFAM" id="SSF46626">
    <property type="entry name" value="Cytochrome c"/>
    <property type="match status" value="2"/>
</dbReference>
<comment type="cofactor">
    <cofactor evidence="8">
        <name>heme</name>
        <dbReference type="ChEBI" id="CHEBI:30413"/>
    </cofactor>
    <text evidence="8">Binds 2 heme groups.</text>
</comment>
<keyword evidence="4 10" id="KW-0732">Signal</keyword>
<keyword evidence="13" id="KW-1185">Reference proteome</keyword>
<accession>A0A518DID6</accession>
<keyword evidence="6 12" id="KW-0560">Oxidoreductase</keyword>
<keyword evidence="7 9" id="KW-0408">Iron</keyword>
<dbReference type="Proteomes" id="UP000317429">
    <property type="component" value="Chromosome"/>
</dbReference>
<evidence type="ECO:0000313" key="13">
    <source>
        <dbReference type="Proteomes" id="UP000317429"/>
    </source>
</evidence>
<feature type="signal peptide" evidence="10">
    <location>
        <begin position="1"/>
        <end position="18"/>
    </location>
</feature>
<dbReference type="GO" id="GO:0042597">
    <property type="term" value="C:periplasmic space"/>
    <property type="evidence" value="ECO:0007669"/>
    <property type="project" value="UniProtKB-SubCell"/>
</dbReference>
<organism evidence="12 13">
    <name type="scientific">Pirellulimonas nuda</name>
    <dbReference type="NCBI Taxonomy" id="2528009"/>
    <lineage>
        <taxon>Bacteria</taxon>
        <taxon>Pseudomonadati</taxon>
        <taxon>Planctomycetota</taxon>
        <taxon>Planctomycetia</taxon>
        <taxon>Pirellulales</taxon>
        <taxon>Lacipirellulaceae</taxon>
        <taxon>Pirellulimonas</taxon>
    </lineage>
</organism>
<feature type="binding site" description="covalent" evidence="8">
    <location>
        <position position="112"/>
    </location>
    <ligand>
        <name>heme c</name>
        <dbReference type="ChEBI" id="CHEBI:61717"/>
        <label>1</label>
    </ligand>
</feature>
<evidence type="ECO:0000256" key="3">
    <source>
        <dbReference type="ARBA" id="ARBA00022723"/>
    </source>
</evidence>
<dbReference type="InterPro" id="IPR026259">
    <property type="entry name" value="MauG/Cytc_peroxidase"/>
</dbReference>
<dbReference type="PIRSF" id="PIRSF000294">
    <property type="entry name" value="Cytochrome-c_peroxidase"/>
    <property type="match status" value="1"/>
</dbReference>
<dbReference type="OrthoDB" id="9772811at2"/>
<evidence type="ECO:0000256" key="5">
    <source>
        <dbReference type="ARBA" id="ARBA00022764"/>
    </source>
</evidence>
<dbReference type="AlphaFoldDB" id="A0A518DID6"/>
<dbReference type="RefSeq" id="WP_145291162.1">
    <property type="nucleotide sequence ID" value="NZ_CP036291.1"/>
</dbReference>
<evidence type="ECO:0000256" key="8">
    <source>
        <dbReference type="PIRSR" id="PIRSR000294-1"/>
    </source>
</evidence>
<feature type="binding site" description="covalent" evidence="8">
    <location>
        <position position="289"/>
    </location>
    <ligand>
        <name>heme c</name>
        <dbReference type="ChEBI" id="CHEBI:61717"/>
        <label>2</label>
    </ligand>
</feature>
<dbReference type="PROSITE" id="PS51007">
    <property type="entry name" value="CYTC"/>
    <property type="match status" value="1"/>
</dbReference>
<evidence type="ECO:0000256" key="1">
    <source>
        <dbReference type="ARBA" id="ARBA00004418"/>
    </source>
</evidence>
<dbReference type="Pfam" id="PF00034">
    <property type="entry name" value="Cytochrom_C"/>
    <property type="match status" value="1"/>
</dbReference>
<dbReference type="GO" id="GO:0020037">
    <property type="term" value="F:heme binding"/>
    <property type="evidence" value="ECO:0007669"/>
    <property type="project" value="InterPro"/>
</dbReference>
<dbReference type="Pfam" id="PF03150">
    <property type="entry name" value="CCP_MauG"/>
    <property type="match status" value="1"/>
</dbReference>
<sequence precursor="true">MAGLVLRVTLLAALAAPALTVGSEAVELGVADLLSGVPGDGPLRADEVRAWLADPENHNPLRPKLPLGLAAGAMQTAGLAENPLTRAKIELGRQLYFDGRLSGDGAVSCASCHDPDHGYAADTRFGIGVGAQEGTRNSPTVLNRIVSGKQFWDGRAGSLEEQAIGPIANPIEMGHTHDACAECLAGVEVYRLQFEAVFPEGVTIENIGRAIACFERTIVTGASPWDYQQQLARFEKAYAEDLAYADTLEEDDPALFDQHQKLKRLAAAQPMSAGAKRGAELFFSQRVGCAQCHVGANLTDELYHNLGVGMGADVPDDRRDWGRFAITGDDADRGAFKTPTLRNIAQTAPYMHDGSQATLMEVVQWYDKGGEPNAYLSDKVLAIGLSAQEKEDLVAFLEALTGELPEVERGRLPE</sequence>
<dbReference type="GO" id="GO:0004130">
    <property type="term" value="F:cytochrome-c peroxidase activity"/>
    <property type="evidence" value="ECO:0007669"/>
    <property type="project" value="UniProtKB-EC"/>
</dbReference>
<dbReference type="GO" id="GO:0046872">
    <property type="term" value="F:metal ion binding"/>
    <property type="evidence" value="ECO:0007669"/>
    <property type="project" value="UniProtKB-KW"/>
</dbReference>
<keyword evidence="3 9" id="KW-0479">Metal-binding</keyword>
<dbReference type="InterPro" id="IPR051395">
    <property type="entry name" value="Cytochrome_c_Peroxidase/MauG"/>
</dbReference>
<feature type="binding site" description="covalent" evidence="8">
    <location>
        <position position="292"/>
    </location>
    <ligand>
        <name>heme c</name>
        <dbReference type="ChEBI" id="CHEBI:61717"/>
        <label>2</label>
    </ligand>
</feature>
<evidence type="ECO:0000259" key="11">
    <source>
        <dbReference type="PROSITE" id="PS51007"/>
    </source>
</evidence>
<dbReference type="Gene3D" id="1.10.760.10">
    <property type="entry name" value="Cytochrome c-like domain"/>
    <property type="match status" value="2"/>
</dbReference>
<keyword evidence="12" id="KW-0575">Peroxidase</keyword>
<comment type="PTM">
    <text evidence="8">Binds 2 heme groups per subunit.</text>
</comment>
<keyword evidence="5" id="KW-0574">Periplasm</keyword>
<dbReference type="EC" id="1.11.1.5" evidence="12"/>
<gene>
    <name evidence="12" type="primary">ccp_2</name>
    <name evidence="12" type="ORF">Pla175_46590</name>
</gene>
<evidence type="ECO:0000256" key="9">
    <source>
        <dbReference type="PIRSR" id="PIRSR000294-2"/>
    </source>
</evidence>
<feature type="binding site" description="covalent" evidence="8">
    <location>
        <position position="109"/>
    </location>
    <ligand>
        <name>heme c</name>
        <dbReference type="ChEBI" id="CHEBI:61717"/>
        <label>1</label>
    </ligand>
</feature>
<evidence type="ECO:0000313" key="12">
    <source>
        <dbReference type="EMBL" id="QDU91239.1"/>
    </source>
</evidence>
<dbReference type="GO" id="GO:0009055">
    <property type="term" value="F:electron transfer activity"/>
    <property type="evidence" value="ECO:0007669"/>
    <property type="project" value="InterPro"/>
</dbReference>
<proteinExistence type="predicted"/>
<protein>
    <submittedName>
        <fullName evidence="12">Cytochrome c551 peroxidase</fullName>
        <ecNumber evidence="12">1.11.1.5</ecNumber>
    </submittedName>
</protein>
<dbReference type="InterPro" id="IPR036909">
    <property type="entry name" value="Cyt_c-like_dom_sf"/>
</dbReference>
<evidence type="ECO:0000256" key="6">
    <source>
        <dbReference type="ARBA" id="ARBA00023002"/>
    </source>
</evidence>
<feature type="binding site" description="axial binding residue" evidence="9">
    <location>
        <position position="293"/>
    </location>
    <ligand>
        <name>heme c</name>
        <dbReference type="ChEBI" id="CHEBI:61717"/>
        <label>2</label>
    </ligand>
    <ligandPart>
        <name>Fe</name>
        <dbReference type="ChEBI" id="CHEBI:18248"/>
    </ligandPart>
</feature>
<reference evidence="12 13" key="1">
    <citation type="submission" date="2019-02" db="EMBL/GenBank/DDBJ databases">
        <title>Deep-cultivation of Planctomycetes and their phenomic and genomic characterization uncovers novel biology.</title>
        <authorList>
            <person name="Wiegand S."/>
            <person name="Jogler M."/>
            <person name="Boedeker C."/>
            <person name="Pinto D."/>
            <person name="Vollmers J."/>
            <person name="Rivas-Marin E."/>
            <person name="Kohn T."/>
            <person name="Peeters S.H."/>
            <person name="Heuer A."/>
            <person name="Rast P."/>
            <person name="Oberbeckmann S."/>
            <person name="Bunk B."/>
            <person name="Jeske O."/>
            <person name="Meyerdierks A."/>
            <person name="Storesund J.E."/>
            <person name="Kallscheuer N."/>
            <person name="Luecker S."/>
            <person name="Lage O.M."/>
            <person name="Pohl T."/>
            <person name="Merkel B.J."/>
            <person name="Hornburger P."/>
            <person name="Mueller R.-W."/>
            <person name="Bruemmer F."/>
            <person name="Labrenz M."/>
            <person name="Spormann A.M."/>
            <person name="Op den Camp H."/>
            <person name="Overmann J."/>
            <person name="Amann R."/>
            <person name="Jetten M.S.M."/>
            <person name="Mascher T."/>
            <person name="Medema M.H."/>
            <person name="Devos D.P."/>
            <person name="Kaster A.-K."/>
            <person name="Ovreas L."/>
            <person name="Rohde M."/>
            <person name="Galperin M.Y."/>
            <person name="Jogler C."/>
        </authorList>
    </citation>
    <scope>NUCLEOTIDE SEQUENCE [LARGE SCALE GENOMIC DNA]</scope>
    <source>
        <strain evidence="12 13">Pla175</strain>
    </source>
</reference>
<evidence type="ECO:0000256" key="4">
    <source>
        <dbReference type="ARBA" id="ARBA00022729"/>
    </source>
</evidence>
<keyword evidence="2 8" id="KW-0349">Heme</keyword>
<evidence type="ECO:0000256" key="7">
    <source>
        <dbReference type="ARBA" id="ARBA00023004"/>
    </source>
</evidence>
<dbReference type="PANTHER" id="PTHR30600:SF10">
    <property type="entry name" value="BLL6722 PROTEIN"/>
    <property type="match status" value="1"/>
</dbReference>
<dbReference type="PANTHER" id="PTHR30600">
    <property type="entry name" value="CYTOCHROME C PEROXIDASE-RELATED"/>
    <property type="match status" value="1"/>
</dbReference>
<dbReference type="InterPro" id="IPR004852">
    <property type="entry name" value="Di-haem_cyt_c_peroxidsae"/>
</dbReference>
<dbReference type="EMBL" id="CP036291">
    <property type="protein sequence ID" value="QDU91239.1"/>
    <property type="molecule type" value="Genomic_DNA"/>
</dbReference>
<feature type="binding site" description="axial binding residue" evidence="9">
    <location>
        <position position="113"/>
    </location>
    <ligand>
        <name>heme c</name>
        <dbReference type="ChEBI" id="CHEBI:61717"/>
        <label>1</label>
    </ligand>
    <ligandPart>
        <name>Fe</name>
        <dbReference type="ChEBI" id="CHEBI:18248"/>
    </ligandPart>
</feature>
<dbReference type="KEGG" id="pnd:Pla175_46590"/>
<evidence type="ECO:0000256" key="10">
    <source>
        <dbReference type="SAM" id="SignalP"/>
    </source>
</evidence>
<dbReference type="InterPro" id="IPR009056">
    <property type="entry name" value="Cyt_c-like_dom"/>
</dbReference>
<comment type="subcellular location">
    <subcellularLocation>
        <location evidence="1">Periplasm</location>
    </subcellularLocation>
</comment>
<name>A0A518DID6_9BACT</name>
<feature type="domain" description="Cytochrome c" evidence="11">
    <location>
        <begin position="273"/>
        <end position="401"/>
    </location>
</feature>
<feature type="chain" id="PRO_5021915636" evidence="10">
    <location>
        <begin position="19"/>
        <end position="414"/>
    </location>
</feature>
<evidence type="ECO:0000256" key="2">
    <source>
        <dbReference type="ARBA" id="ARBA00022617"/>
    </source>
</evidence>